<dbReference type="GO" id="GO:0005681">
    <property type="term" value="C:spliceosomal complex"/>
    <property type="evidence" value="ECO:0007669"/>
    <property type="project" value="InterPro"/>
</dbReference>
<evidence type="ECO:0000256" key="1">
    <source>
        <dbReference type="ARBA" id="ARBA00004123"/>
    </source>
</evidence>
<sequence length="388" mass="43166">MTSTIGIPIKLLNEAQGHVVTLEITSGQVYRGKLLEAEDNMNVQLKDITVTARDGRVSHLDQVYIRGSHVRFFIVPDMLRNAPMFRSRGVKGRGVGLARGRATVSRARASGQRGAPRELTPTSISTTSSINAGSIAGSTHDYHIKTSYYEAKVPIWLDEISEPEVWAKEFLAPEAREVLSVLGGFVVCFRKPTTEKELEEIKELLKHVQEVVKEGCGYSWDGVCLAVGMKQSITPFLDISHEDWEDTCQDHGFEFIDFELAGKNEYKESQGVGRLREALEANDWNTDDMDLDDFDAIVDDFGEDDEGSLGFGIDPKEMEEDMKGMKEAIYGAGLSMGEEEEGDHDAEVEKLQAMMAKMQAVRDMGESLPEAERKRLAAKTVSEIMKTM</sequence>
<dbReference type="HOGENOM" id="CLU_031716_0_0_1"/>
<feature type="domain" description="Sm" evidence="9">
    <location>
        <begin position="7"/>
        <end position="79"/>
    </location>
</feature>
<evidence type="ECO:0000313" key="10">
    <source>
        <dbReference type="EMBL" id="EPE27748.1"/>
    </source>
</evidence>
<dbReference type="KEGG" id="glz:GLAREA_04539"/>
<dbReference type="InterPro" id="IPR001163">
    <property type="entry name" value="Sm_dom_euk/arc"/>
</dbReference>
<keyword evidence="5" id="KW-0508">mRNA splicing</keyword>
<keyword evidence="6" id="KW-0539">Nucleus</keyword>
<dbReference type="SMART" id="SM00651">
    <property type="entry name" value="Sm"/>
    <property type="match status" value="1"/>
</dbReference>
<dbReference type="InterPro" id="IPR047575">
    <property type="entry name" value="Sm"/>
</dbReference>
<evidence type="ECO:0000256" key="5">
    <source>
        <dbReference type="ARBA" id="ARBA00023187"/>
    </source>
</evidence>
<proteinExistence type="inferred from homology"/>
<dbReference type="InterPro" id="IPR010920">
    <property type="entry name" value="LSM_dom_sf"/>
</dbReference>
<dbReference type="InterPro" id="IPR034099">
    <property type="entry name" value="SmD3"/>
</dbReference>
<dbReference type="RefSeq" id="XP_008085107.1">
    <property type="nucleotide sequence ID" value="XM_008086916.1"/>
</dbReference>
<dbReference type="GO" id="GO:0030674">
    <property type="term" value="F:protein-macromolecule adaptor activity"/>
    <property type="evidence" value="ECO:0007669"/>
    <property type="project" value="TreeGrafter"/>
</dbReference>
<evidence type="ECO:0000256" key="3">
    <source>
        <dbReference type="ARBA" id="ARBA00008146"/>
    </source>
</evidence>
<dbReference type="Proteomes" id="UP000016922">
    <property type="component" value="Unassembled WGS sequence"/>
</dbReference>
<dbReference type="InterPro" id="IPR034627">
    <property type="entry name" value="Irc6"/>
</dbReference>
<evidence type="ECO:0000259" key="9">
    <source>
        <dbReference type="PROSITE" id="PS52002"/>
    </source>
</evidence>
<keyword evidence="4" id="KW-0507">mRNA processing</keyword>
<evidence type="ECO:0000256" key="2">
    <source>
        <dbReference type="ARBA" id="ARBA00004514"/>
    </source>
</evidence>
<feature type="region of interest" description="Disordered" evidence="8">
    <location>
        <begin position="106"/>
        <end position="126"/>
    </location>
</feature>
<organism evidence="10 11">
    <name type="scientific">Glarea lozoyensis (strain ATCC 20868 / MF5171)</name>
    <dbReference type="NCBI Taxonomy" id="1116229"/>
    <lineage>
        <taxon>Eukaryota</taxon>
        <taxon>Fungi</taxon>
        <taxon>Dikarya</taxon>
        <taxon>Ascomycota</taxon>
        <taxon>Pezizomycotina</taxon>
        <taxon>Leotiomycetes</taxon>
        <taxon>Helotiales</taxon>
        <taxon>Helotiaceae</taxon>
        <taxon>Glarea</taxon>
    </lineage>
</organism>
<evidence type="ECO:0000256" key="6">
    <source>
        <dbReference type="ARBA" id="ARBA00023242"/>
    </source>
</evidence>
<comment type="similarity">
    <text evidence="3">Belongs to the snRNP core protein family.</text>
</comment>
<dbReference type="OMA" id="EALMMRM"/>
<dbReference type="GO" id="GO:0016192">
    <property type="term" value="P:vesicle-mediated transport"/>
    <property type="evidence" value="ECO:0007669"/>
    <property type="project" value="InterPro"/>
</dbReference>
<dbReference type="GO" id="GO:0005829">
    <property type="term" value="C:cytosol"/>
    <property type="evidence" value="ECO:0007669"/>
    <property type="project" value="UniProtKB-SubCell"/>
</dbReference>
<name>S3DMM3_GLAL2</name>
<protein>
    <submittedName>
        <fullName evidence="10">Sm-like ribonucleoprotein</fullName>
    </submittedName>
</protein>
<dbReference type="CDD" id="cd01721">
    <property type="entry name" value="Sm_D3"/>
    <property type="match status" value="1"/>
</dbReference>
<dbReference type="Gene3D" id="2.30.30.100">
    <property type="match status" value="1"/>
</dbReference>
<reference evidence="10 11" key="1">
    <citation type="journal article" date="2013" name="BMC Genomics">
        <title>Genomics-driven discovery of the pneumocandin biosynthetic gene cluster in the fungus Glarea lozoyensis.</title>
        <authorList>
            <person name="Chen L."/>
            <person name="Yue Q."/>
            <person name="Zhang X."/>
            <person name="Xiang M."/>
            <person name="Wang C."/>
            <person name="Li S."/>
            <person name="Che Y."/>
            <person name="Ortiz-Lopez F.J."/>
            <person name="Bills G.F."/>
            <person name="Liu X."/>
            <person name="An Z."/>
        </authorList>
    </citation>
    <scope>NUCLEOTIDE SEQUENCE [LARGE SCALE GENOMIC DNA]</scope>
    <source>
        <strain evidence="11">ATCC 20868 / MF5171</strain>
    </source>
</reference>
<dbReference type="GO" id="GO:0000387">
    <property type="term" value="P:spliceosomal snRNP assembly"/>
    <property type="evidence" value="ECO:0007669"/>
    <property type="project" value="InterPro"/>
</dbReference>
<dbReference type="Gene3D" id="3.40.50.11960">
    <property type="match status" value="1"/>
</dbReference>
<dbReference type="PANTHER" id="PTHR28043">
    <property type="entry name" value="INCREASED RECOMBINATION CENTERS PROTEIN 6"/>
    <property type="match status" value="1"/>
</dbReference>
<dbReference type="FunFam" id="2.30.30.100:FF:000002">
    <property type="entry name" value="Small nuclear ribonucleoprotein Sm D3"/>
    <property type="match status" value="1"/>
</dbReference>
<keyword evidence="7 10" id="KW-0687">Ribonucleoprotein</keyword>
<keyword evidence="11" id="KW-1185">Reference proteome</keyword>
<gene>
    <name evidence="10" type="ORF">GLAREA_04539</name>
</gene>
<evidence type="ECO:0000256" key="7">
    <source>
        <dbReference type="ARBA" id="ARBA00023274"/>
    </source>
</evidence>
<dbReference type="PROSITE" id="PS52002">
    <property type="entry name" value="SM"/>
    <property type="match status" value="1"/>
</dbReference>
<dbReference type="SUPFAM" id="SSF50182">
    <property type="entry name" value="Sm-like ribonucleoproteins"/>
    <property type="match status" value="1"/>
</dbReference>
<dbReference type="GO" id="GO:0005685">
    <property type="term" value="C:U1 snRNP"/>
    <property type="evidence" value="ECO:0007669"/>
    <property type="project" value="UniProtKB-ARBA"/>
</dbReference>
<evidence type="ECO:0000256" key="4">
    <source>
        <dbReference type="ARBA" id="ARBA00022664"/>
    </source>
</evidence>
<dbReference type="STRING" id="1116229.S3DMM3"/>
<dbReference type="GO" id="GO:0003723">
    <property type="term" value="F:RNA binding"/>
    <property type="evidence" value="ECO:0007669"/>
    <property type="project" value="InterPro"/>
</dbReference>
<dbReference type="eggNOG" id="KOG3172">
    <property type="taxonomic scope" value="Eukaryota"/>
</dbReference>
<dbReference type="AlphaFoldDB" id="S3DMM3"/>
<dbReference type="EMBL" id="KE145369">
    <property type="protein sequence ID" value="EPE27748.1"/>
    <property type="molecule type" value="Genomic_DNA"/>
</dbReference>
<evidence type="ECO:0000256" key="8">
    <source>
        <dbReference type="SAM" id="MobiDB-lite"/>
    </source>
</evidence>
<comment type="subcellular location">
    <subcellularLocation>
        <location evidence="2">Cytoplasm</location>
        <location evidence="2">Cytosol</location>
    </subcellularLocation>
    <subcellularLocation>
        <location evidence="1">Nucleus</location>
    </subcellularLocation>
</comment>
<dbReference type="GeneID" id="19463594"/>
<accession>S3DMM3</accession>
<dbReference type="Pfam" id="PF01423">
    <property type="entry name" value="LSM"/>
    <property type="match status" value="1"/>
</dbReference>
<evidence type="ECO:0000313" key="11">
    <source>
        <dbReference type="Proteomes" id="UP000016922"/>
    </source>
</evidence>
<dbReference type="Pfam" id="PF10199">
    <property type="entry name" value="Adaptin_binding"/>
    <property type="match status" value="1"/>
</dbReference>
<dbReference type="PANTHER" id="PTHR28043:SF1">
    <property type="entry name" value="INCREASED RECOMBINATION CENTERS PROTEIN 6"/>
    <property type="match status" value="1"/>
</dbReference>
<dbReference type="OrthoDB" id="6425924at2759"/>